<reference evidence="4 5" key="1">
    <citation type="submission" date="2017-08" db="EMBL/GenBank/DDBJ databases">
        <authorList>
            <person name="de Groot N.N."/>
        </authorList>
    </citation>
    <scope>NUCLEOTIDE SEQUENCE [LARGE SCALE GENOMIC DNA]</scope>
    <source>
        <strain evidence="4 5">USBA 855</strain>
    </source>
</reference>
<name>A0A285VD08_9GAMM</name>
<dbReference type="Pfam" id="PF26109">
    <property type="entry name" value="WHD_BrxR"/>
    <property type="match status" value="1"/>
</dbReference>
<evidence type="ECO:0000313" key="5">
    <source>
        <dbReference type="Proteomes" id="UP000219023"/>
    </source>
</evidence>
<dbReference type="PANTHER" id="PTHR34580:SF3">
    <property type="entry name" value="PROTEIN PAFB"/>
    <property type="match status" value="1"/>
</dbReference>
<feature type="domain" description="WYL" evidence="1">
    <location>
        <begin position="124"/>
        <end position="191"/>
    </location>
</feature>
<dbReference type="AlphaFoldDB" id="A0A285VD08"/>
<dbReference type="PROSITE" id="PS52050">
    <property type="entry name" value="WYL"/>
    <property type="match status" value="1"/>
</dbReference>
<organism evidence="4 5">
    <name type="scientific">Chromohalobacter canadensis</name>
    <dbReference type="NCBI Taxonomy" id="141389"/>
    <lineage>
        <taxon>Bacteria</taxon>
        <taxon>Pseudomonadati</taxon>
        <taxon>Pseudomonadota</taxon>
        <taxon>Gammaproteobacteria</taxon>
        <taxon>Oceanospirillales</taxon>
        <taxon>Halomonadaceae</taxon>
        <taxon>Chromohalobacter</taxon>
    </lineage>
</organism>
<dbReference type="PANTHER" id="PTHR34580">
    <property type="match status" value="1"/>
</dbReference>
<dbReference type="Pfam" id="PF13280">
    <property type="entry name" value="WYL"/>
    <property type="match status" value="1"/>
</dbReference>
<dbReference type="InterPro" id="IPR051534">
    <property type="entry name" value="CBASS_pafABC_assoc_protein"/>
</dbReference>
<dbReference type="Pfam" id="PF26107">
    <property type="entry name" value="BrxR_CTD"/>
    <property type="match status" value="1"/>
</dbReference>
<dbReference type="OrthoDB" id="6400324at2"/>
<evidence type="ECO:0000259" key="2">
    <source>
        <dbReference type="Pfam" id="PF26107"/>
    </source>
</evidence>
<proteinExistence type="predicted"/>
<evidence type="ECO:0000259" key="1">
    <source>
        <dbReference type="Pfam" id="PF13280"/>
    </source>
</evidence>
<accession>A0A285VD08</accession>
<dbReference type="EMBL" id="OBQJ01000001">
    <property type="protein sequence ID" value="SOC51964.1"/>
    <property type="molecule type" value="Genomic_DNA"/>
</dbReference>
<evidence type="ECO:0000313" key="4">
    <source>
        <dbReference type="EMBL" id="SOC51964.1"/>
    </source>
</evidence>
<dbReference type="InterPro" id="IPR026881">
    <property type="entry name" value="WYL_dom"/>
</dbReference>
<dbReference type="InterPro" id="IPR059020">
    <property type="entry name" value="CapW_CTD"/>
</dbReference>
<protein>
    <submittedName>
        <fullName evidence="4">WYL domain-containing protein</fullName>
    </submittedName>
</protein>
<sequence length="288" mass="33033">MKETASFAWDTWARYHVIELLAYWEGRVTASALREAFHLGKDRAQQVLRVYREEVAVDNLVYDTSRKAWMPTPQFTPYFIRGHVDEYLHLLGTHDALNPQFVGLGLGAANTESVPMPIRDVSPEVVRAVVSAARERQRLEVLYASFSSPRGEDRIIAPHTLVYAAGRWHVRAYCEKNAAFRDFVLSRFRGVPEAIGDALPAAAQANDEDWENRLILEIIPDRRLSDAERELIAQDYAMEEHMLAITCRCALAQYVLREYGINHRHVEGDPRAQQVDLGNREALRQWLY</sequence>
<feature type="domain" description="DNA-binding transcriptional repressor CapW C-terminal dimerisation" evidence="2">
    <location>
        <begin position="215"/>
        <end position="283"/>
    </location>
</feature>
<feature type="domain" description="DNA-binding transcriptional repressor CapW winged helix-turn-helix" evidence="3">
    <location>
        <begin position="10"/>
        <end position="91"/>
    </location>
</feature>
<dbReference type="RefSeq" id="WP_097021692.1">
    <property type="nucleotide sequence ID" value="NZ_OBQJ01000001.1"/>
</dbReference>
<gene>
    <name evidence="4" type="ORF">SAMN05421509_101476</name>
</gene>
<dbReference type="InterPro" id="IPR059019">
    <property type="entry name" value="WHD_CapW"/>
</dbReference>
<evidence type="ECO:0000259" key="3">
    <source>
        <dbReference type="Pfam" id="PF26109"/>
    </source>
</evidence>
<dbReference type="PIRSF" id="PIRSF015558">
    <property type="entry name" value="Txn_reg_DeoR_prd"/>
    <property type="match status" value="1"/>
</dbReference>
<dbReference type="Proteomes" id="UP000219023">
    <property type="component" value="Unassembled WGS sequence"/>
</dbReference>
<dbReference type="InterPro" id="IPR016634">
    <property type="entry name" value="CapW-like"/>
</dbReference>